<dbReference type="EMBL" id="QHKO01000004">
    <property type="protein sequence ID" value="RAL22298.1"/>
    <property type="molecule type" value="Genomic_DNA"/>
</dbReference>
<dbReference type="InterPro" id="IPR045190">
    <property type="entry name" value="MCCB/AccD1-like"/>
</dbReference>
<dbReference type="PANTHER" id="PTHR22855:SF13">
    <property type="entry name" value="METHYLCROTONOYL-COA CARBOXYLASE BETA CHAIN, MITOCHONDRIAL"/>
    <property type="match status" value="1"/>
</dbReference>
<dbReference type="Pfam" id="PF01039">
    <property type="entry name" value="Carboxyl_trans"/>
    <property type="match status" value="1"/>
</dbReference>
<reference evidence="3 4" key="1">
    <citation type="submission" date="2018-05" db="EMBL/GenBank/DDBJ databases">
        <title>Lujinxingia marina gen. nov. sp. nov., a new facultative anaerobic member of the class Deltaproteobacteria, and proposal of Lujinxingaceae fam. nov.</title>
        <authorList>
            <person name="Li C.-M."/>
        </authorList>
    </citation>
    <scope>NUCLEOTIDE SEQUENCE [LARGE SCALE GENOMIC DNA]</scope>
    <source>
        <strain evidence="3 4">B210</strain>
    </source>
</reference>
<dbReference type="InterPro" id="IPR011763">
    <property type="entry name" value="COA_CT_C"/>
</dbReference>
<dbReference type="AlphaFoldDB" id="A0A328C6X2"/>
<dbReference type="PANTHER" id="PTHR22855">
    <property type="entry name" value="ACETYL, PROPIONYL, PYRUVATE, AND GLUTACONYL CARBOXYLASE-RELATED"/>
    <property type="match status" value="1"/>
</dbReference>
<dbReference type="InterPro" id="IPR011762">
    <property type="entry name" value="COA_CT_N"/>
</dbReference>
<feature type="domain" description="CoA carboxyltransferase N-terminal" evidence="1">
    <location>
        <begin position="5"/>
        <end position="264"/>
    </location>
</feature>
<dbReference type="PROSITE" id="PS50980">
    <property type="entry name" value="COA_CT_NTER"/>
    <property type="match status" value="1"/>
</dbReference>
<gene>
    <name evidence="3" type="ORF">DL240_10625</name>
</gene>
<name>A0A328C6X2_9DELT</name>
<dbReference type="Gene3D" id="3.90.226.10">
    <property type="entry name" value="2-enoyl-CoA Hydratase, Chain A, domain 1"/>
    <property type="match status" value="2"/>
</dbReference>
<dbReference type="RefSeq" id="WP_111729869.1">
    <property type="nucleotide sequence ID" value="NZ_QHKO01000004.1"/>
</dbReference>
<dbReference type="OrthoDB" id="9803706at2"/>
<dbReference type="InterPro" id="IPR029045">
    <property type="entry name" value="ClpP/crotonase-like_dom_sf"/>
</dbReference>
<dbReference type="GO" id="GO:0004485">
    <property type="term" value="F:methylcrotonoyl-CoA carboxylase activity"/>
    <property type="evidence" value="ECO:0007669"/>
    <property type="project" value="TreeGrafter"/>
</dbReference>
<proteinExistence type="predicted"/>
<keyword evidence="4" id="KW-1185">Reference proteome</keyword>
<dbReference type="PROSITE" id="PS50989">
    <property type="entry name" value="COA_CT_CTER"/>
    <property type="match status" value="1"/>
</dbReference>
<evidence type="ECO:0000313" key="3">
    <source>
        <dbReference type="EMBL" id="RAL22298.1"/>
    </source>
</evidence>
<evidence type="ECO:0000259" key="2">
    <source>
        <dbReference type="PROSITE" id="PS50989"/>
    </source>
</evidence>
<dbReference type="Proteomes" id="UP000249169">
    <property type="component" value="Unassembled WGS sequence"/>
</dbReference>
<dbReference type="GO" id="GO:1905202">
    <property type="term" value="C:methylcrotonoyl-CoA carboxylase complex"/>
    <property type="evidence" value="ECO:0007669"/>
    <property type="project" value="TreeGrafter"/>
</dbReference>
<evidence type="ECO:0000313" key="4">
    <source>
        <dbReference type="Proteomes" id="UP000249169"/>
    </source>
</evidence>
<dbReference type="SUPFAM" id="SSF52096">
    <property type="entry name" value="ClpP/crotonase"/>
    <property type="match status" value="2"/>
</dbReference>
<sequence length="521" mass="57252">MSEVPESKTPELSELDQQVVERREALEEGGKPKYHERAREVGKLFVRERIKRLLDAGLEVEDGAFANLLAGDLPADGVVTGIGKIGGRRVAIIANDSTVKAGSWGWRTVEKIIRMQETAENLRIPLIYLIDSAGARITDQLEMFPGRRGAGKIFYNQVRLSGFIPQVCLLFGPSAAGGAYIPAFCDVVVMVEGNASMYLGSPRMAEMVIGEKVTLEEMGGAKMHCSVSGCGDVLARDEDEAIAFCKAYLEYFPANCHEPAPLAEPLEPKPQKKTLDELIPVNQNKPFDMRKVIQHLVDDSEFLEIKKKFAQELLTGFARIGGRPVGIIASQPKWKGGVLFVDSADKGARFISLCDAFNIPLVFLADVPGFMIGTKVERQGIIRHGAKLISAMSAATVPKISVVVRKAYGAGLYAMCGPGFEPDVSLALPEAMIAVMGPEAAVNAVYARKIEALAEEERPAYVEQLRKEFREDIDIYRLASELVVDEIVTKHQLRDELKSRLAVYQTKKKDWPDKKHGVIPV</sequence>
<feature type="domain" description="CoA carboxyltransferase C-terminal" evidence="2">
    <location>
        <begin position="270"/>
        <end position="513"/>
    </location>
</feature>
<comment type="caution">
    <text evidence="3">The sequence shown here is derived from an EMBL/GenBank/DDBJ whole genome shotgun (WGS) entry which is preliminary data.</text>
</comment>
<accession>A0A328C6X2</accession>
<protein>
    <submittedName>
        <fullName evidence="3">Carboxylase</fullName>
    </submittedName>
</protein>
<evidence type="ECO:0000259" key="1">
    <source>
        <dbReference type="PROSITE" id="PS50980"/>
    </source>
</evidence>
<organism evidence="3 4">
    <name type="scientific">Lujinxingia litoralis</name>
    <dbReference type="NCBI Taxonomy" id="2211119"/>
    <lineage>
        <taxon>Bacteria</taxon>
        <taxon>Deltaproteobacteria</taxon>
        <taxon>Bradymonadales</taxon>
        <taxon>Lujinxingiaceae</taxon>
        <taxon>Lujinxingia</taxon>
    </lineage>
</organism>
<dbReference type="InterPro" id="IPR034733">
    <property type="entry name" value="AcCoA_carboxyl_beta"/>
</dbReference>
<dbReference type="GO" id="GO:0006552">
    <property type="term" value="P:L-leucine catabolic process"/>
    <property type="evidence" value="ECO:0007669"/>
    <property type="project" value="TreeGrafter"/>
</dbReference>